<keyword evidence="4" id="KW-0804">Transcription</keyword>
<dbReference type="SMART" id="SM00338">
    <property type="entry name" value="BRLZ"/>
    <property type="match status" value="1"/>
</dbReference>
<keyword evidence="11" id="KW-1185">Reference proteome</keyword>
<sequence>MPSHRTFYLVPVTQSTVAAPRSLAPSPCIVPTVSVVTKPANASKRPLSADPIEVLLGEQPQPHQRKRECLDHLTHEQKLNRRKMKNRIAAQTARDRKKYRSQRLEDVIRELLEQNEALKQENDQLRIANQELSEKNKSLVASLYSNEEVTCRVESNKEIICDVYNEMMPDDSETAVESAAFISEPLPRVQVVSLCLLFHLMINIMLAVVFSSRTSSKRYSMSFPTRYNWWHF</sequence>
<keyword evidence="8" id="KW-0812">Transmembrane</keyword>
<dbReference type="PANTHER" id="PTHR46542:SF1">
    <property type="entry name" value="X-BOX BINDING PROTEIN 1"/>
    <property type="match status" value="1"/>
</dbReference>
<keyword evidence="7" id="KW-0175">Coiled coil</keyword>
<reference evidence="11" key="2">
    <citation type="journal article" date="2016" name="Sci. Rep.">
        <title>Dictyocaulus viviparus genome, variome and transcriptome elucidate lungworm biology and support future intervention.</title>
        <authorList>
            <person name="McNulty S.N."/>
            <person name="Strube C."/>
            <person name="Rosa B.A."/>
            <person name="Martin J.C."/>
            <person name="Tyagi R."/>
            <person name="Choi Y.J."/>
            <person name="Wang Q."/>
            <person name="Hallsworth Pepin K."/>
            <person name="Zhang X."/>
            <person name="Ozersky P."/>
            <person name="Wilson R.K."/>
            <person name="Sternberg P.W."/>
            <person name="Gasser R.B."/>
            <person name="Mitreva M."/>
        </authorList>
    </citation>
    <scope>NUCLEOTIDE SEQUENCE [LARGE SCALE GENOMIC DNA]</scope>
    <source>
        <strain evidence="11">HannoverDv2000</strain>
    </source>
</reference>
<dbReference type="Gene3D" id="1.20.5.170">
    <property type="match status" value="1"/>
</dbReference>
<dbReference type="Pfam" id="PF07716">
    <property type="entry name" value="bZIP_2"/>
    <property type="match status" value="1"/>
</dbReference>
<dbReference type="OrthoDB" id="20960at2759"/>
<dbReference type="AlphaFoldDB" id="A0A0D8XY12"/>
<feature type="coiled-coil region" evidence="7">
    <location>
        <begin position="101"/>
        <end position="142"/>
    </location>
</feature>
<dbReference type="InterPro" id="IPR046347">
    <property type="entry name" value="bZIP_sf"/>
</dbReference>
<keyword evidence="2" id="KW-0805">Transcription regulation</keyword>
<organism evidence="10 11">
    <name type="scientific">Dictyocaulus viviparus</name>
    <name type="common">Bovine lungworm</name>
    <dbReference type="NCBI Taxonomy" id="29172"/>
    <lineage>
        <taxon>Eukaryota</taxon>
        <taxon>Metazoa</taxon>
        <taxon>Ecdysozoa</taxon>
        <taxon>Nematoda</taxon>
        <taxon>Chromadorea</taxon>
        <taxon>Rhabditida</taxon>
        <taxon>Rhabditina</taxon>
        <taxon>Rhabditomorpha</taxon>
        <taxon>Strongyloidea</taxon>
        <taxon>Metastrongylidae</taxon>
        <taxon>Dictyocaulus</taxon>
    </lineage>
</organism>
<keyword evidence="5" id="KW-0539">Nucleus</keyword>
<evidence type="ECO:0000256" key="3">
    <source>
        <dbReference type="ARBA" id="ARBA00023125"/>
    </source>
</evidence>
<dbReference type="EMBL" id="KN716260">
    <property type="protein sequence ID" value="KJH48664.1"/>
    <property type="molecule type" value="Genomic_DNA"/>
</dbReference>
<keyword evidence="8" id="KW-1133">Transmembrane helix</keyword>
<dbReference type="GO" id="GO:0000981">
    <property type="term" value="F:DNA-binding transcription factor activity, RNA polymerase II-specific"/>
    <property type="evidence" value="ECO:0007669"/>
    <property type="project" value="TreeGrafter"/>
</dbReference>
<dbReference type="PANTHER" id="PTHR46542">
    <property type="entry name" value="X-BOX BINDING PROTEIN 1"/>
    <property type="match status" value="1"/>
</dbReference>
<dbReference type="SUPFAM" id="SSF57959">
    <property type="entry name" value="Leucine zipper domain"/>
    <property type="match status" value="1"/>
</dbReference>
<dbReference type="Proteomes" id="UP000053766">
    <property type="component" value="Unassembled WGS sequence"/>
</dbReference>
<evidence type="ECO:0000256" key="6">
    <source>
        <dbReference type="ARBA" id="ARBA00040165"/>
    </source>
</evidence>
<dbReference type="PROSITE" id="PS50217">
    <property type="entry name" value="BZIP"/>
    <property type="match status" value="1"/>
</dbReference>
<evidence type="ECO:0000259" key="9">
    <source>
        <dbReference type="PROSITE" id="PS50217"/>
    </source>
</evidence>
<accession>A0A0D8XY12</accession>
<dbReference type="GO" id="GO:0005634">
    <property type="term" value="C:nucleus"/>
    <property type="evidence" value="ECO:0007669"/>
    <property type="project" value="TreeGrafter"/>
</dbReference>
<keyword evidence="3" id="KW-0238">DNA-binding</keyword>
<dbReference type="InterPro" id="IPR004827">
    <property type="entry name" value="bZIP"/>
</dbReference>
<evidence type="ECO:0000256" key="2">
    <source>
        <dbReference type="ARBA" id="ARBA00023015"/>
    </source>
</evidence>
<feature type="domain" description="BZIP" evidence="9">
    <location>
        <begin position="76"/>
        <end position="139"/>
    </location>
</feature>
<dbReference type="CDD" id="cd14691">
    <property type="entry name" value="bZIP_XBP1"/>
    <property type="match status" value="1"/>
</dbReference>
<feature type="transmembrane region" description="Helical" evidence="8">
    <location>
        <begin position="191"/>
        <end position="211"/>
    </location>
</feature>
<evidence type="ECO:0000256" key="1">
    <source>
        <dbReference type="ARBA" id="ARBA00022843"/>
    </source>
</evidence>
<proteinExistence type="predicted"/>
<evidence type="ECO:0000256" key="7">
    <source>
        <dbReference type="SAM" id="Coils"/>
    </source>
</evidence>
<keyword evidence="1" id="KW-0832">Ubl conjugation</keyword>
<dbReference type="PROSITE" id="PS00036">
    <property type="entry name" value="BZIP_BASIC"/>
    <property type="match status" value="1"/>
</dbReference>
<dbReference type="InterPro" id="IPR052470">
    <property type="entry name" value="ER_Stress-Reg_TF"/>
</dbReference>
<evidence type="ECO:0000313" key="10">
    <source>
        <dbReference type="EMBL" id="KJH48664.1"/>
    </source>
</evidence>
<evidence type="ECO:0000313" key="11">
    <source>
        <dbReference type="Proteomes" id="UP000053766"/>
    </source>
</evidence>
<keyword evidence="8" id="KW-0472">Membrane</keyword>
<protein>
    <recommendedName>
        <fullName evidence="6">X-box-binding protein 1</fullName>
    </recommendedName>
</protein>
<gene>
    <name evidence="10" type="ORF">DICVIV_05223</name>
</gene>
<evidence type="ECO:0000256" key="4">
    <source>
        <dbReference type="ARBA" id="ARBA00023163"/>
    </source>
</evidence>
<evidence type="ECO:0000256" key="5">
    <source>
        <dbReference type="ARBA" id="ARBA00023242"/>
    </source>
</evidence>
<dbReference type="STRING" id="29172.A0A0D8XY12"/>
<dbReference type="GO" id="GO:0000977">
    <property type="term" value="F:RNA polymerase II transcription regulatory region sequence-specific DNA binding"/>
    <property type="evidence" value="ECO:0007669"/>
    <property type="project" value="TreeGrafter"/>
</dbReference>
<reference evidence="10 11" key="1">
    <citation type="submission" date="2013-11" db="EMBL/GenBank/DDBJ databases">
        <title>Draft genome of the bovine lungworm Dictyocaulus viviparus.</title>
        <authorList>
            <person name="Mitreva M."/>
        </authorList>
    </citation>
    <scope>NUCLEOTIDE SEQUENCE [LARGE SCALE GENOMIC DNA]</scope>
    <source>
        <strain evidence="10 11">HannoverDv2000</strain>
    </source>
</reference>
<name>A0A0D8XY12_DICVI</name>
<evidence type="ECO:0000256" key="8">
    <source>
        <dbReference type="SAM" id="Phobius"/>
    </source>
</evidence>